<organism evidence="1 2">
    <name type="scientific">Rhypophila decipiens</name>
    <dbReference type="NCBI Taxonomy" id="261697"/>
    <lineage>
        <taxon>Eukaryota</taxon>
        <taxon>Fungi</taxon>
        <taxon>Dikarya</taxon>
        <taxon>Ascomycota</taxon>
        <taxon>Pezizomycotina</taxon>
        <taxon>Sordariomycetes</taxon>
        <taxon>Sordariomycetidae</taxon>
        <taxon>Sordariales</taxon>
        <taxon>Naviculisporaceae</taxon>
        <taxon>Rhypophila</taxon>
    </lineage>
</organism>
<reference evidence="1" key="2">
    <citation type="submission" date="2023-05" db="EMBL/GenBank/DDBJ databases">
        <authorList>
            <consortium name="Lawrence Berkeley National Laboratory"/>
            <person name="Steindorff A."/>
            <person name="Hensen N."/>
            <person name="Bonometti L."/>
            <person name="Westerberg I."/>
            <person name="Brannstrom I.O."/>
            <person name="Guillou S."/>
            <person name="Cros-Aarteil S."/>
            <person name="Calhoun S."/>
            <person name="Haridas S."/>
            <person name="Kuo A."/>
            <person name="Mondo S."/>
            <person name="Pangilinan J."/>
            <person name="Riley R."/>
            <person name="Labutti K."/>
            <person name="Andreopoulos B."/>
            <person name="Lipzen A."/>
            <person name="Chen C."/>
            <person name="Yanf M."/>
            <person name="Daum C."/>
            <person name="Ng V."/>
            <person name="Clum A."/>
            <person name="Ohm R."/>
            <person name="Martin F."/>
            <person name="Silar P."/>
            <person name="Natvig D."/>
            <person name="Lalanne C."/>
            <person name="Gautier V."/>
            <person name="Ament-Velasquez S.L."/>
            <person name="Kruys A."/>
            <person name="Hutchinson M.I."/>
            <person name="Powell A.J."/>
            <person name="Barry K."/>
            <person name="Miller A.N."/>
            <person name="Grigoriev I.V."/>
            <person name="Debuchy R."/>
            <person name="Gladieux P."/>
            <person name="Thoren M.H."/>
            <person name="Johannesson H."/>
        </authorList>
    </citation>
    <scope>NUCLEOTIDE SEQUENCE</scope>
    <source>
        <strain evidence="1">PSN293</strain>
    </source>
</reference>
<evidence type="ECO:0008006" key="3">
    <source>
        <dbReference type="Google" id="ProtNLM"/>
    </source>
</evidence>
<evidence type="ECO:0000313" key="1">
    <source>
        <dbReference type="EMBL" id="KAK4206364.1"/>
    </source>
</evidence>
<comment type="caution">
    <text evidence="1">The sequence shown here is derived from an EMBL/GenBank/DDBJ whole genome shotgun (WGS) entry which is preliminary data.</text>
</comment>
<reference evidence="1" key="1">
    <citation type="journal article" date="2023" name="Mol. Phylogenet. Evol.">
        <title>Genome-scale phylogeny and comparative genomics of the fungal order Sordariales.</title>
        <authorList>
            <person name="Hensen N."/>
            <person name="Bonometti L."/>
            <person name="Westerberg I."/>
            <person name="Brannstrom I.O."/>
            <person name="Guillou S."/>
            <person name="Cros-Aarteil S."/>
            <person name="Calhoun S."/>
            <person name="Haridas S."/>
            <person name="Kuo A."/>
            <person name="Mondo S."/>
            <person name="Pangilinan J."/>
            <person name="Riley R."/>
            <person name="LaButti K."/>
            <person name="Andreopoulos B."/>
            <person name="Lipzen A."/>
            <person name="Chen C."/>
            <person name="Yan M."/>
            <person name="Daum C."/>
            <person name="Ng V."/>
            <person name="Clum A."/>
            <person name="Steindorff A."/>
            <person name="Ohm R.A."/>
            <person name="Martin F."/>
            <person name="Silar P."/>
            <person name="Natvig D.O."/>
            <person name="Lalanne C."/>
            <person name="Gautier V."/>
            <person name="Ament-Velasquez S.L."/>
            <person name="Kruys A."/>
            <person name="Hutchinson M.I."/>
            <person name="Powell A.J."/>
            <person name="Barry K."/>
            <person name="Miller A.N."/>
            <person name="Grigoriev I.V."/>
            <person name="Debuchy R."/>
            <person name="Gladieux P."/>
            <person name="Hiltunen Thoren M."/>
            <person name="Johannesson H."/>
        </authorList>
    </citation>
    <scope>NUCLEOTIDE SEQUENCE</scope>
    <source>
        <strain evidence="1">PSN293</strain>
    </source>
</reference>
<name>A0AAN7B122_9PEZI</name>
<accession>A0AAN7B122</accession>
<dbReference type="InterPro" id="IPR052895">
    <property type="entry name" value="HetReg/Transcr_Mod"/>
</dbReference>
<keyword evidence="2" id="KW-1185">Reference proteome</keyword>
<dbReference type="EMBL" id="MU858431">
    <property type="protein sequence ID" value="KAK4206364.1"/>
    <property type="molecule type" value="Genomic_DNA"/>
</dbReference>
<gene>
    <name evidence="1" type="ORF">QBC37DRAFT_435069</name>
</gene>
<dbReference type="PANTHER" id="PTHR24148">
    <property type="entry name" value="ANKYRIN REPEAT DOMAIN-CONTAINING PROTEIN 39 HOMOLOG-RELATED"/>
    <property type="match status" value="1"/>
</dbReference>
<proteinExistence type="predicted"/>
<protein>
    <recommendedName>
        <fullName evidence="3">Heterokaryon incompatibility domain-containing protein</fullName>
    </recommendedName>
</protein>
<dbReference type="Pfam" id="PF26639">
    <property type="entry name" value="Het-6_barrel"/>
    <property type="match status" value="1"/>
</dbReference>
<dbReference type="Proteomes" id="UP001301769">
    <property type="component" value="Unassembled WGS sequence"/>
</dbReference>
<dbReference type="PANTHER" id="PTHR24148:SF82">
    <property type="entry name" value="HETEROKARYON INCOMPATIBILITY DOMAIN-CONTAINING PROTEIN"/>
    <property type="match status" value="1"/>
</dbReference>
<dbReference type="AlphaFoldDB" id="A0AAN7B122"/>
<sequence length="508" mass="57456">MPALDKGPFYSVVQQYFVRCKFTDTQLAAMILFFVDNIWFSRVWTLQEMLLAQSLRFVCGHFMVSFDAVWRASAIVAIHSAASSTWQQVHQLPEFSRAGTFFEDVNNARIRGMGRDEPSSIGIMAHNHRDRNATDPRDKVYGLLALSRTSTKTHITPLVADYSQDVHTVFTKAAVFGLLAWEGWETLGFVGDRNENKIPNLPSWVPDYTQGMPWKPLQRSPCRFRTTPPSEAEFSYEEDWPGCLAAPYHRLDTVTATCPAYWDFDNTRAYSHIVDMFNLVLCPEPIRANGSKDLLEALELTLIADKEAYDDADKVDRDIGRQFATIAFSQLFHVALECDPDIEKLLNEVGGDLELVSKCLAAAGIKADHQDERLIAIPLTRLLGPCLSQFKQESNEQRSLWARGLEDAPVGISHYVSKTRVSFRVDWMNRAGNRCLFRTERGYLGLGPRTIKAGDQVGILQGAQVPYVFRHREKDPETILDLVGESYVHGIMYGELGSGLEYHKITLY</sequence>
<evidence type="ECO:0000313" key="2">
    <source>
        <dbReference type="Proteomes" id="UP001301769"/>
    </source>
</evidence>